<organism evidence="3 4">
    <name type="scientific">Paenibacillus sedimenti</name>
    <dbReference type="NCBI Taxonomy" id="2770274"/>
    <lineage>
        <taxon>Bacteria</taxon>
        <taxon>Bacillati</taxon>
        <taxon>Bacillota</taxon>
        <taxon>Bacilli</taxon>
        <taxon>Bacillales</taxon>
        <taxon>Paenibacillaceae</taxon>
        <taxon>Paenibacillus</taxon>
    </lineage>
</organism>
<dbReference type="PROSITE" id="PS51257">
    <property type="entry name" value="PROKAR_LIPOPROTEIN"/>
    <property type="match status" value="1"/>
</dbReference>
<dbReference type="SUPFAM" id="SSF53850">
    <property type="entry name" value="Periplasmic binding protein-like II"/>
    <property type="match status" value="1"/>
</dbReference>
<feature type="region of interest" description="Disordered" evidence="1">
    <location>
        <begin position="31"/>
        <end position="51"/>
    </location>
</feature>
<keyword evidence="4" id="KW-1185">Reference proteome</keyword>
<reference evidence="3" key="1">
    <citation type="submission" date="2020-09" db="EMBL/GenBank/DDBJ databases">
        <title>Draft Genome Sequence of Paenibacillus sp. WST5.</title>
        <authorList>
            <person name="Bao Z."/>
        </authorList>
    </citation>
    <scope>NUCLEOTIDE SEQUENCE</scope>
    <source>
        <strain evidence="3">WST5</strain>
    </source>
</reference>
<protein>
    <recommendedName>
        <fullName evidence="5">Extracellular solute-binding protein</fullName>
    </recommendedName>
</protein>
<evidence type="ECO:0000256" key="2">
    <source>
        <dbReference type="SAM" id="SignalP"/>
    </source>
</evidence>
<gene>
    <name evidence="3" type="ORF">ICC18_28895</name>
</gene>
<keyword evidence="2" id="KW-0732">Signal</keyword>
<evidence type="ECO:0000256" key="1">
    <source>
        <dbReference type="SAM" id="MobiDB-lite"/>
    </source>
</evidence>
<feature type="signal peptide" evidence="2">
    <location>
        <begin position="1"/>
        <end position="34"/>
    </location>
</feature>
<proteinExistence type="predicted"/>
<dbReference type="Proteomes" id="UP000650466">
    <property type="component" value="Unassembled WGS sequence"/>
</dbReference>
<accession>A0A926QLM7</accession>
<dbReference type="EMBL" id="JACVVD010000015">
    <property type="protein sequence ID" value="MBD0384071.1"/>
    <property type="molecule type" value="Genomic_DNA"/>
</dbReference>
<feature type="chain" id="PRO_5036719801" description="Extracellular solute-binding protein" evidence="2">
    <location>
        <begin position="35"/>
        <end position="163"/>
    </location>
</feature>
<comment type="caution">
    <text evidence="3">The sequence shown here is derived from an EMBL/GenBank/DDBJ whole genome shotgun (WGS) entry which is preliminary data.</text>
</comment>
<dbReference type="AlphaFoldDB" id="A0A926QLM7"/>
<evidence type="ECO:0008006" key="5">
    <source>
        <dbReference type="Google" id="ProtNLM"/>
    </source>
</evidence>
<sequence length="163" mass="17538">MKFKSGVRKSTIALTSAVLLVLAAGCSSNSNGNAGTGDTKSSSDSPKKTADAAGSNRFKLWLGWSATINNDSWVQQSWKTEKPGIDVQVEATQGDALTALNLKMNTGGFDDAAIFGRSQVVNDAMKRSNLIQPLEKYFNMPEKYPSLASSHYLLTIWSKASIN</sequence>
<name>A0A926QLM7_9BACL</name>
<evidence type="ECO:0000313" key="3">
    <source>
        <dbReference type="EMBL" id="MBD0384071.1"/>
    </source>
</evidence>
<evidence type="ECO:0000313" key="4">
    <source>
        <dbReference type="Proteomes" id="UP000650466"/>
    </source>
</evidence>
<dbReference type="RefSeq" id="WP_188177851.1">
    <property type="nucleotide sequence ID" value="NZ_JACVVD010000015.1"/>
</dbReference>